<dbReference type="Proteomes" id="UP000005522">
    <property type="component" value="Chromosome"/>
</dbReference>
<evidence type="ECO:0000313" key="2">
    <source>
        <dbReference type="EMBL" id="AIA55333.1"/>
    </source>
</evidence>
<proteinExistence type="predicted"/>
<reference evidence="2 3" key="1">
    <citation type="journal article" date="2009" name="J. Bacteriol.">
        <title>Draft genome sequence of the extremely acidophilic bacterium Acidithiobacillus caldus ATCC 51756 reveals metabolic versatility in the genus Acidithiobacillus.</title>
        <authorList>
            <person name="Valdes J."/>
            <person name="Quatrini R."/>
            <person name="Hallberg K."/>
            <person name="Dopson M."/>
            <person name="Valenzuela P.D."/>
            <person name="Holmes D.S."/>
        </authorList>
    </citation>
    <scope>NUCLEOTIDE SEQUENCE [LARGE SCALE GENOMIC DNA]</scope>
    <source>
        <strain evidence="3">ATCC 51756 / DSM 8584 / KU</strain>
    </source>
</reference>
<dbReference type="HOGENOM" id="CLU_2968756_0_0_6"/>
<keyword evidence="1" id="KW-0812">Transmembrane</keyword>
<protein>
    <submittedName>
        <fullName evidence="2">Uncharacterized protein</fullName>
    </submittedName>
</protein>
<keyword evidence="1" id="KW-1133">Transmembrane helix</keyword>
<evidence type="ECO:0000256" key="1">
    <source>
        <dbReference type="SAM" id="Phobius"/>
    </source>
</evidence>
<sequence>MQSTFSTKIILELCHKISLFYEGLLRMTRYGLAVNLTILQSTTGYLFLFRKYRTLMDL</sequence>
<evidence type="ECO:0000313" key="3">
    <source>
        <dbReference type="Proteomes" id="UP000005522"/>
    </source>
</evidence>
<dbReference type="AlphaFoldDB" id="A0A059ZV55"/>
<feature type="transmembrane region" description="Helical" evidence="1">
    <location>
        <begin position="30"/>
        <end position="49"/>
    </location>
</feature>
<dbReference type="EMBL" id="CP005986">
    <property type="protein sequence ID" value="AIA55333.1"/>
    <property type="molecule type" value="Genomic_DNA"/>
</dbReference>
<name>A0A059ZV55_ACICK</name>
<keyword evidence="1" id="KW-0472">Membrane</keyword>
<gene>
    <name evidence="2" type="ORF">Acaty_c1467</name>
</gene>
<organism evidence="2 3">
    <name type="scientific">Acidithiobacillus caldus (strain ATCC 51756 / DSM 8584 / KU)</name>
    <dbReference type="NCBI Taxonomy" id="637389"/>
    <lineage>
        <taxon>Bacteria</taxon>
        <taxon>Pseudomonadati</taxon>
        <taxon>Pseudomonadota</taxon>
        <taxon>Acidithiobacillia</taxon>
        <taxon>Acidithiobacillales</taxon>
        <taxon>Acidithiobacillaceae</taxon>
        <taxon>Acidithiobacillus</taxon>
    </lineage>
</organism>
<accession>A0A059ZV55</accession>
<dbReference type="KEGG" id="acz:Acaty_c1467"/>